<keyword evidence="5 13" id="KW-0444">Lipid biosynthesis</keyword>
<keyword evidence="7 13" id="KW-0808">Transferase</keyword>
<evidence type="ECO:0000256" key="1">
    <source>
        <dbReference type="ARBA" id="ARBA00002274"/>
    </source>
</evidence>
<feature type="binding site" evidence="13">
    <location>
        <begin position="67"/>
        <end position="74"/>
    </location>
    <ligand>
        <name>ATP</name>
        <dbReference type="ChEBI" id="CHEBI:30616"/>
    </ligand>
</feature>
<evidence type="ECO:0000256" key="11">
    <source>
        <dbReference type="ARBA" id="ARBA00023098"/>
    </source>
</evidence>
<reference evidence="14" key="1">
    <citation type="submission" date="2021-05" db="EMBL/GenBank/DDBJ databases">
        <title>Energy efficiency and biological interactions define the core microbiome of deep oligotrophic groundwater.</title>
        <authorList>
            <person name="Mehrshad M."/>
            <person name="Lopez-Fernandez M."/>
            <person name="Bell E."/>
            <person name="Bernier-Latmani R."/>
            <person name="Bertilsson S."/>
            <person name="Dopson M."/>
        </authorList>
    </citation>
    <scope>NUCLEOTIDE SEQUENCE</scope>
    <source>
        <strain evidence="14">Modern_marine.mb.64</strain>
    </source>
</reference>
<dbReference type="NCBIfam" id="TIGR00682">
    <property type="entry name" value="lpxK"/>
    <property type="match status" value="1"/>
</dbReference>
<evidence type="ECO:0000256" key="2">
    <source>
        <dbReference type="ARBA" id="ARBA00004870"/>
    </source>
</evidence>
<evidence type="ECO:0000313" key="14">
    <source>
        <dbReference type="EMBL" id="MBU2690263.1"/>
    </source>
</evidence>
<evidence type="ECO:0000256" key="6">
    <source>
        <dbReference type="ARBA" id="ARBA00022556"/>
    </source>
</evidence>
<gene>
    <name evidence="13 14" type="primary">lpxK</name>
    <name evidence="14" type="ORF">KJ970_04985</name>
</gene>
<dbReference type="InterPro" id="IPR027417">
    <property type="entry name" value="P-loop_NTPase"/>
</dbReference>
<dbReference type="GO" id="GO:0005524">
    <property type="term" value="F:ATP binding"/>
    <property type="evidence" value="ECO:0007669"/>
    <property type="project" value="UniProtKB-UniRule"/>
</dbReference>
<proteinExistence type="inferred from homology"/>
<evidence type="ECO:0000256" key="7">
    <source>
        <dbReference type="ARBA" id="ARBA00022679"/>
    </source>
</evidence>
<keyword evidence="6 13" id="KW-0441">Lipid A biosynthesis</keyword>
<dbReference type="GO" id="GO:0009029">
    <property type="term" value="F:lipid-A 4'-kinase activity"/>
    <property type="evidence" value="ECO:0007669"/>
    <property type="project" value="UniProtKB-UniRule"/>
</dbReference>
<dbReference type="PANTHER" id="PTHR42724">
    <property type="entry name" value="TETRAACYLDISACCHARIDE 4'-KINASE"/>
    <property type="match status" value="1"/>
</dbReference>
<evidence type="ECO:0000256" key="4">
    <source>
        <dbReference type="ARBA" id="ARBA00016436"/>
    </source>
</evidence>
<dbReference type="HAMAP" id="MF_00409">
    <property type="entry name" value="LpxK"/>
    <property type="match status" value="1"/>
</dbReference>
<keyword evidence="10 13" id="KW-0067">ATP-binding</keyword>
<accession>A0A948WBS9</accession>
<dbReference type="Pfam" id="PF02606">
    <property type="entry name" value="LpxK"/>
    <property type="match status" value="1"/>
</dbReference>
<dbReference type="InterPro" id="IPR003758">
    <property type="entry name" value="LpxK"/>
</dbReference>
<dbReference type="GO" id="GO:0009244">
    <property type="term" value="P:lipopolysaccharide core region biosynthetic process"/>
    <property type="evidence" value="ECO:0007669"/>
    <property type="project" value="TreeGrafter"/>
</dbReference>
<dbReference type="EC" id="2.7.1.130" evidence="3 13"/>
<evidence type="ECO:0000256" key="10">
    <source>
        <dbReference type="ARBA" id="ARBA00022840"/>
    </source>
</evidence>
<comment type="catalytic activity">
    <reaction evidence="13">
        <text>a lipid A disaccharide + ATP = a lipid IVA + ADP + H(+)</text>
        <dbReference type="Rhea" id="RHEA:67840"/>
        <dbReference type="ChEBI" id="CHEBI:15378"/>
        <dbReference type="ChEBI" id="CHEBI:30616"/>
        <dbReference type="ChEBI" id="CHEBI:176343"/>
        <dbReference type="ChEBI" id="CHEBI:176425"/>
        <dbReference type="ChEBI" id="CHEBI:456216"/>
        <dbReference type="EC" id="2.7.1.130"/>
    </reaction>
</comment>
<comment type="similarity">
    <text evidence="13">Belongs to the LpxK family.</text>
</comment>
<sequence length="375" mass="41623">MRRRIHNYFIRRLREGVGKGGALEESALGLLSSLYGLAVRCRNQGYDREWFRIRWIPRPTLSVGGLIAGGVGKTPAVMLIAETLLQMGRSPLILLRGYGAPQAPGAPVPVDPFLPGIWKTAGDEASLLARRCPQAVVIAHSDRYRSAAWAVEHLSFDTVLLDDGFQHRRLGRDLDLVCLDAARPLGAGCLLPQGDLREPPQGLRRAGGFLLSRSSEERTSFQKDLLPEAPVMRMVWRLADELTPLAGGPVVSPADLRGKRTGVVAGIGRPHRFQRDIESLGFNIVWSWSLPDHEPLSGRDVETIKAARKKNDVDLILITEKDAVRWEEPLNEIPGVYWVRGSAGWAGDEDRRKFLELFEGALVSFEGRKKQGRPR</sequence>
<keyword evidence="11 13" id="KW-0443">Lipid metabolism</keyword>
<dbReference type="GO" id="GO:0005886">
    <property type="term" value="C:plasma membrane"/>
    <property type="evidence" value="ECO:0007669"/>
    <property type="project" value="TreeGrafter"/>
</dbReference>
<evidence type="ECO:0000256" key="3">
    <source>
        <dbReference type="ARBA" id="ARBA00012071"/>
    </source>
</evidence>
<keyword evidence="9 13" id="KW-0418">Kinase</keyword>
<evidence type="ECO:0000256" key="8">
    <source>
        <dbReference type="ARBA" id="ARBA00022741"/>
    </source>
</evidence>
<name>A0A948WBS9_UNCEI</name>
<comment type="pathway">
    <text evidence="2 13">Glycolipid biosynthesis; lipid IV(A) biosynthesis; lipid IV(A) from (3R)-3-hydroxytetradecanoyl-[acyl-carrier-protein] and UDP-N-acetyl-alpha-D-glucosamine: step 6/6.</text>
</comment>
<protein>
    <recommendedName>
        <fullName evidence="4 13">Tetraacyldisaccharide 4'-kinase</fullName>
        <ecNumber evidence="3 13">2.7.1.130</ecNumber>
    </recommendedName>
    <alternativeName>
        <fullName evidence="12 13">Lipid A 4'-kinase</fullName>
    </alternativeName>
</protein>
<dbReference type="GO" id="GO:0009245">
    <property type="term" value="P:lipid A biosynthetic process"/>
    <property type="evidence" value="ECO:0007669"/>
    <property type="project" value="UniProtKB-UniRule"/>
</dbReference>
<keyword evidence="8 13" id="KW-0547">Nucleotide-binding</keyword>
<evidence type="ECO:0000256" key="5">
    <source>
        <dbReference type="ARBA" id="ARBA00022516"/>
    </source>
</evidence>
<comment type="function">
    <text evidence="1 13">Transfers the gamma-phosphate of ATP to the 4'-position of a tetraacyldisaccharide 1-phosphate intermediate (termed DS-1-P) to form tetraacyldisaccharide 1,4'-bis-phosphate (lipid IVA).</text>
</comment>
<evidence type="ECO:0000256" key="9">
    <source>
        <dbReference type="ARBA" id="ARBA00022777"/>
    </source>
</evidence>
<evidence type="ECO:0000256" key="13">
    <source>
        <dbReference type="HAMAP-Rule" id="MF_00409"/>
    </source>
</evidence>
<dbReference type="PANTHER" id="PTHR42724:SF1">
    <property type="entry name" value="TETRAACYLDISACCHARIDE 4'-KINASE, MITOCHONDRIAL-RELATED"/>
    <property type="match status" value="1"/>
</dbReference>
<organism evidence="14 15">
    <name type="scientific">Eiseniibacteriota bacterium</name>
    <dbReference type="NCBI Taxonomy" id="2212470"/>
    <lineage>
        <taxon>Bacteria</taxon>
        <taxon>Candidatus Eiseniibacteriota</taxon>
    </lineage>
</organism>
<dbReference type="EMBL" id="JAHJDP010000028">
    <property type="protein sequence ID" value="MBU2690263.1"/>
    <property type="molecule type" value="Genomic_DNA"/>
</dbReference>
<evidence type="ECO:0000313" key="15">
    <source>
        <dbReference type="Proteomes" id="UP000777784"/>
    </source>
</evidence>
<dbReference type="Proteomes" id="UP000777784">
    <property type="component" value="Unassembled WGS sequence"/>
</dbReference>
<dbReference type="SUPFAM" id="SSF52540">
    <property type="entry name" value="P-loop containing nucleoside triphosphate hydrolases"/>
    <property type="match status" value="1"/>
</dbReference>
<evidence type="ECO:0000256" key="12">
    <source>
        <dbReference type="ARBA" id="ARBA00029757"/>
    </source>
</evidence>
<comment type="caution">
    <text evidence="14">The sequence shown here is derived from an EMBL/GenBank/DDBJ whole genome shotgun (WGS) entry which is preliminary data.</text>
</comment>
<dbReference type="AlphaFoldDB" id="A0A948WBS9"/>